<dbReference type="EMBL" id="RBKU01000001">
    <property type="protein sequence ID" value="RKR82855.1"/>
    <property type="molecule type" value="Genomic_DNA"/>
</dbReference>
<protein>
    <submittedName>
        <fullName evidence="1">RHS repeat-associated protein</fullName>
    </submittedName>
</protein>
<dbReference type="Gene3D" id="2.180.10.10">
    <property type="entry name" value="RHS repeat-associated core"/>
    <property type="match status" value="1"/>
</dbReference>
<dbReference type="AlphaFoldDB" id="A0A495J1L5"/>
<keyword evidence="2" id="KW-1185">Reference proteome</keyword>
<evidence type="ECO:0000313" key="1">
    <source>
        <dbReference type="EMBL" id="RKR82855.1"/>
    </source>
</evidence>
<dbReference type="RefSeq" id="WP_121198414.1">
    <property type="nucleotide sequence ID" value="NZ_RBKU01000001.1"/>
</dbReference>
<accession>A0A495J1L5</accession>
<gene>
    <name evidence="1" type="ORF">BDD43_3046</name>
</gene>
<dbReference type="OrthoDB" id="1274715at2"/>
<comment type="caution">
    <text evidence="1">The sequence shown here is derived from an EMBL/GenBank/DDBJ whole genome shotgun (WGS) entry which is preliminary data.</text>
</comment>
<name>A0A495J1L5_9SPHI</name>
<evidence type="ECO:0000313" key="2">
    <source>
        <dbReference type="Proteomes" id="UP000268007"/>
    </source>
</evidence>
<reference evidence="1 2" key="1">
    <citation type="submission" date="2018-10" db="EMBL/GenBank/DDBJ databases">
        <title>Genomic Encyclopedia of Archaeal and Bacterial Type Strains, Phase II (KMG-II): from individual species to whole genera.</title>
        <authorList>
            <person name="Goeker M."/>
        </authorList>
    </citation>
    <scope>NUCLEOTIDE SEQUENCE [LARGE SCALE GENOMIC DNA]</scope>
    <source>
        <strain evidence="1 2">DSM 18602</strain>
    </source>
</reference>
<proteinExistence type="predicted"/>
<dbReference type="Proteomes" id="UP000268007">
    <property type="component" value="Unassembled WGS sequence"/>
</dbReference>
<organism evidence="1 2">
    <name type="scientific">Mucilaginibacter gracilis</name>
    <dbReference type="NCBI Taxonomy" id="423350"/>
    <lineage>
        <taxon>Bacteria</taxon>
        <taxon>Pseudomonadati</taxon>
        <taxon>Bacteroidota</taxon>
        <taxon>Sphingobacteriia</taxon>
        <taxon>Sphingobacteriales</taxon>
        <taxon>Sphingobacteriaceae</taxon>
        <taxon>Mucilaginibacter</taxon>
    </lineage>
</organism>
<sequence length="315" mass="34275">MKKLLITLGILIANLVICYGQDNPYKIFGYKPKVDYKDNPLDIYQVKNADPKSKIRYLTLDRQNKVIKLIGDRDSLIKTITYTDEDLLRWVTVDPKAEKYPQLSPYNYVNDNPMNNIDPNGKEIIGTDGKAVTYSVNKSGAVSWSKNASAGTQIIGNALAKSGGISDLNAYRDSKVQVTLVYSSENNATEIGHTDNSYIHGTDQVAKSTVTIYGGAIDDMASQVANGSVYGGDKGHLQTAALQLGDKDAVVAAAAGHERIHATDQTNQSQVKSNLDKGTTFDTEKAPNANETKILQNNVIKDVLKSIPLPLPAKL</sequence>